<evidence type="ECO:0000313" key="3">
    <source>
        <dbReference type="Proteomes" id="UP001153620"/>
    </source>
</evidence>
<dbReference type="InterPro" id="IPR019129">
    <property type="entry name" value="Folate-sensitive_fs_Fra10Ac1"/>
</dbReference>
<feature type="compositionally biased region" description="Basic residues" evidence="1">
    <location>
        <begin position="168"/>
        <end position="177"/>
    </location>
</feature>
<name>A0A9N9RZ89_9DIPT</name>
<keyword evidence="3" id="KW-1185">Reference proteome</keyword>
<evidence type="ECO:0008006" key="4">
    <source>
        <dbReference type="Google" id="ProtNLM"/>
    </source>
</evidence>
<dbReference type="Proteomes" id="UP001153620">
    <property type="component" value="Chromosome 3"/>
</dbReference>
<dbReference type="OrthoDB" id="197967at2759"/>
<dbReference type="Pfam" id="PF09725">
    <property type="entry name" value="Fra10Ac1"/>
    <property type="match status" value="1"/>
</dbReference>
<evidence type="ECO:0000313" key="2">
    <source>
        <dbReference type="EMBL" id="CAG9806851.1"/>
    </source>
</evidence>
<feature type="compositionally biased region" description="Basic and acidic residues" evidence="1">
    <location>
        <begin position="203"/>
        <end position="215"/>
    </location>
</feature>
<accession>A0A9N9RZ89</accession>
<dbReference type="EMBL" id="OU895879">
    <property type="protein sequence ID" value="CAG9806851.1"/>
    <property type="molecule type" value="Genomic_DNA"/>
</dbReference>
<sequence length="249" mass="29648">MSGRIQNKPHMNPYDYHKYLINEYVLLKPGDTKHLQKKPVENYKSDKDIILENMKFIWNEENLPSTYEERLAKKYYDKLFREYAICDLSRYKENKIGNRFRIEKEVIVGKGQFMCGEKSCSENTNLRTWEVNFAYNEKGERKNALVKIRLCDLCSEKLNYHSKKREIKRLKKQHKSKSSGIKEPSIKGSSIDPQSPTTSQRISQEREESPLRQEQIDPITEDDLWKQKNEPELRGRDEEFDEYLADLLL</sequence>
<dbReference type="AlphaFoldDB" id="A0A9N9RZ89"/>
<proteinExistence type="predicted"/>
<gene>
    <name evidence="2" type="ORF">CHIRRI_LOCUS9705</name>
</gene>
<feature type="compositionally biased region" description="Polar residues" evidence="1">
    <location>
        <begin position="187"/>
        <end position="202"/>
    </location>
</feature>
<organism evidence="2 3">
    <name type="scientific">Chironomus riparius</name>
    <dbReference type="NCBI Taxonomy" id="315576"/>
    <lineage>
        <taxon>Eukaryota</taxon>
        <taxon>Metazoa</taxon>
        <taxon>Ecdysozoa</taxon>
        <taxon>Arthropoda</taxon>
        <taxon>Hexapoda</taxon>
        <taxon>Insecta</taxon>
        <taxon>Pterygota</taxon>
        <taxon>Neoptera</taxon>
        <taxon>Endopterygota</taxon>
        <taxon>Diptera</taxon>
        <taxon>Nematocera</taxon>
        <taxon>Chironomoidea</taxon>
        <taxon>Chironomidae</taxon>
        <taxon>Chironominae</taxon>
        <taxon>Chironomus</taxon>
    </lineage>
</organism>
<reference evidence="2" key="2">
    <citation type="submission" date="2022-10" db="EMBL/GenBank/DDBJ databases">
        <authorList>
            <consortium name="ENA_rothamsted_submissions"/>
            <consortium name="culmorum"/>
            <person name="King R."/>
        </authorList>
    </citation>
    <scope>NUCLEOTIDE SEQUENCE</scope>
</reference>
<feature type="compositionally biased region" description="Basic and acidic residues" evidence="1">
    <location>
        <begin position="223"/>
        <end position="237"/>
    </location>
</feature>
<reference evidence="2" key="1">
    <citation type="submission" date="2022-01" db="EMBL/GenBank/DDBJ databases">
        <authorList>
            <person name="King R."/>
        </authorList>
    </citation>
    <scope>NUCLEOTIDE SEQUENCE</scope>
</reference>
<evidence type="ECO:0000256" key="1">
    <source>
        <dbReference type="SAM" id="MobiDB-lite"/>
    </source>
</evidence>
<feature type="region of interest" description="Disordered" evidence="1">
    <location>
        <begin position="168"/>
        <end position="237"/>
    </location>
</feature>
<protein>
    <recommendedName>
        <fullName evidence="4">Protein FRA10AC1</fullName>
    </recommendedName>
</protein>